<protein>
    <recommendedName>
        <fullName evidence="2">DNA methylase N-4/N-6 domain-containing protein</fullName>
    </recommendedName>
</protein>
<feature type="non-terminal residue" evidence="1">
    <location>
        <position position="1"/>
    </location>
</feature>
<dbReference type="EMBL" id="LAZR01063932">
    <property type="protein sequence ID" value="KKK58536.1"/>
    <property type="molecule type" value="Genomic_DNA"/>
</dbReference>
<reference evidence="1" key="1">
    <citation type="journal article" date="2015" name="Nature">
        <title>Complex archaea that bridge the gap between prokaryotes and eukaryotes.</title>
        <authorList>
            <person name="Spang A."/>
            <person name="Saw J.H."/>
            <person name="Jorgensen S.L."/>
            <person name="Zaremba-Niedzwiedzka K."/>
            <person name="Martijn J."/>
            <person name="Lind A.E."/>
            <person name="van Eijk R."/>
            <person name="Schleper C."/>
            <person name="Guy L."/>
            <person name="Ettema T.J."/>
        </authorList>
    </citation>
    <scope>NUCLEOTIDE SEQUENCE</scope>
</reference>
<dbReference type="InterPro" id="IPR029063">
    <property type="entry name" value="SAM-dependent_MTases_sf"/>
</dbReference>
<dbReference type="AlphaFoldDB" id="A0A0F8ZEU3"/>
<comment type="caution">
    <text evidence="1">The sequence shown here is derived from an EMBL/GenBank/DDBJ whole genome shotgun (WGS) entry which is preliminary data.</text>
</comment>
<evidence type="ECO:0008006" key="2">
    <source>
        <dbReference type="Google" id="ProtNLM"/>
    </source>
</evidence>
<proteinExistence type="predicted"/>
<organism evidence="1">
    <name type="scientific">marine sediment metagenome</name>
    <dbReference type="NCBI Taxonomy" id="412755"/>
    <lineage>
        <taxon>unclassified sequences</taxon>
        <taxon>metagenomes</taxon>
        <taxon>ecological metagenomes</taxon>
    </lineage>
</organism>
<gene>
    <name evidence="1" type="ORF">LCGC14_3043460</name>
</gene>
<sequence>AYREARKNMQIHSAIILKINAEFSGFFTFQVNHKAKEFCLLQSAMDLDKKDKNIYSQMVGKIIEQNTFGYPMIMTVSTKHDLECPKVFKAIGFETYLILSGFEYMVYGKLEDVRMKRLAHATMTNAWTTTRSDWLKMKKEWNAKIEAAGEKYNIPNPKFASRDGCWQGSNGYSNVVLTERIIENGKVKTNKGKSFNGNASVLDPVACEVILRFFMPTEGRRVYNPFGGGVQFGFVSGSYGYDYIASEIRQNQCDANNAICQDLDGAKWIKSDSSIYEPDGMFDLCFSCPPYYKVEKYVDYENVIPEGELNSIPTYNEFRDTLFAGYKIAIDKLNGNRFFVIMTGDSRDKNGAYYGC</sequence>
<dbReference type="SUPFAM" id="SSF53335">
    <property type="entry name" value="S-adenosyl-L-methionine-dependent methyltransferases"/>
    <property type="match status" value="1"/>
</dbReference>
<accession>A0A0F8ZEU3</accession>
<name>A0A0F8ZEU3_9ZZZZ</name>
<evidence type="ECO:0000313" key="1">
    <source>
        <dbReference type="EMBL" id="KKK58536.1"/>
    </source>
</evidence>
<feature type="non-terminal residue" evidence="1">
    <location>
        <position position="356"/>
    </location>
</feature>